<evidence type="ECO:0000313" key="20">
    <source>
        <dbReference type="Proteomes" id="UP000293854"/>
    </source>
</evidence>
<keyword evidence="13 17" id="KW-0961">Cell wall biogenesis/degradation</keyword>
<keyword evidence="10 17" id="KW-1133">Transmembrane helix</keyword>
<proteinExistence type="inferred from homology"/>
<evidence type="ECO:0000256" key="14">
    <source>
        <dbReference type="ARBA" id="ARBA00032707"/>
    </source>
</evidence>
<feature type="transmembrane region" description="Helical" evidence="17">
    <location>
        <begin position="273"/>
        <end position="293"/>
    </location>
</feature>
<evidence type="ECO:0000256" key="11">
    <source>
        <dbReference type="ARBA" id="ARBA00023136"/>
    </source>
</evidence>
<dbReference type="OrthoDB" id="9808289at2"/>
<dbReference type="KEGG" id="scv:A4G25_06035"/>
<evidence type="ECO:0000256" key="8">
    <source>
        <dbReference type="ARBA" id="ARBA00022960"/>
    </source>
</evidence>
<comment type="similarity">
    <text evidence="2 17">Belongs to the UppP family.</text>
</comment>
<evidence type="ECO:0000313" key="21">
    <source>
        <dbReference type="Proteomes" id="UP000595942"/>
    </source>
</evidence>
<dbReference type="PANTHER" id="PTHR30622:SF3">
    <property type="entry name" value="UNDECAPRENYL-DIPHOSPHATASE"/>
    <property type="match status" value="1"/>
</dbReference>
<keyword evidence="9 17" id="KW-0573">Peptidoglycan synthesis</keyword>
<evidence type="ECO:0000256" key="5">
    <source>
        <dbReference type="ARBA" id="ARBA00022475"/>
    </source>
</evidence>
<feature type="transmembrane region" description="Helical" evidence="17">
    <location>
        <begin position="104"/>
        <end position="123"/>
    </location>
</feature>
<reference evidence="19 20" key="1">
    <citation type="submission" date="2018-11" db="EMBL/GenBank/DDBJ databases">
        <title>Genomic profiling of Staphylococcus species from a Poultry farm system in KwaZulu-Natal, South Africa.</title>
        <authorList>
            <person name="Amoako D.G."/>
            <person name="Somboro A.M."/>
            <person name="Abia A.L.K."/>
            <person name="Bester L.A."/>
            <person name="Essack S.Y."/>
        </authorList>
    </citation>
    <scope>NUCLEOTIDE SEQUENCE [LARGE SCALE GENOMIC DNA]</scope>
    <source>
        <strain evidence="19 20">SA11</strain>
    </source>
</reference>
<keyword evidence="21" id="KW-1185">Reference proteome</keyword>
<dbReference type="GO" id="GO:0071555">
    <property type="term" value="P:cell wall organization"/>
    <property type="evidence" value="ECO:0007669"/>
    <property type="project" value="UniProtKB-KW"/>
</dbReference>
<dbReference type="NCBIfam" id="TIGR00753">
    <property type="entry name" value="undec_PP_bacA"/>
    <property type="match status" value="1"/>
</dbReference>
<dbReference type="Pfam" id="PF02673">
    <property type="entry name" value="BacA"/>
    <property type="match status" value="1"/>
</dbReference>
<evidence type="ECO:0000256" key="13">
    <source>
        <dbReference type="ARBA" id="ARBA00023316"/>
    </source>
</evidence>
<evidence type="ECO:0000256" key="16">
    <source>
        <dbReference type="ARBA" id="ARBA00047594"/>
    </source>
</evidence>
<comment type="subcellular location">
    <subcellularLocation>
        <location evidence="1 17">Cell membrane</location>
        <topology evidence="1 17">Multi-pass membrane protein</topology>
    </subcellularLocation>
</comment>
<reference evidence="18 21" key="2">
    <citation type="submission" date="2021-01" db="EMBL/GenBank/DDBJ databases">
        <title>FDA dAtabase for Regulatory Grade micrObial Sequences (FDA-ARGOS): Supporting development and validation of Infectious Disease Dx tests.</title>
        <authorList>
            <person name="Sproer C."/>
            <person name="Gronow S."/>
            <person name="Severitt S."/>
            <person name="Schroder I."/>
            <person name="Tallon L."/>
            <person name="Sadzewicz L."/>
            <person name="Zhao X."/>
            <person name="Boylan J."/>
            <person name="Ott S."/>
            <person name="Bowen H."/>
            <person name="Vavikolanu K."/>
            <person name="Mehta A."/>
            <person name="Aluvathingal J."/>
            <person name="Nadendla S."/>
            <person name="Lowell S."/>
            <person name="Myers T."/>
            <person name="Yan Y."/>
            <person name="Sichtig H."/>
        </authorList>
    </citation>
    <scope>NUCLEOTIDE SEQUENCE [LARGE SCALE GENOMIC DNA]</scope>
    <source>
        <strain evidence="18 21">FDAARGOS_1148</strain>
    </source>
</reference>
<dbReference type="EMBL" id="RQTE01000104">
    <property type="protein sequence ID" value="RZI02372.1"/>
    <property type="molecule type" value="Genomic_DNA"/>
</dbReference>
<comment type="catalytic activity">
    <reaction evidence="16 17">
        <text>di-trans,octa-cis-undecaprenyl diphosphate + H2O = di-trans,octa-cis-undecaprenyl phosphate + phosphate + H(+)</text>
        <dbReference type="Rhea" id="RHEA:28094"/>
        <dbReference type="ChEBI" id="CHEBI:15377"/>
        <dbReference type="ChEBI" id="CHEBI:15378"/>
        <dbReference type="ChEBI" id="CHEBI:43474"/>
        <dbReference type="ChEBI" id="CHEBI:58405"/>
        <dbReference type="ChEBI" id="CHEBI:60392"/>
        <dbReference type="EC" id="3.6.1.27"/>
    </reaction>
</comment>
<evidence type="ECO:0000256" key="7">
    <source>
        <dbReference type="ARBA" id="ARBA00022801"/>
    </source>
</evidence>
<evidence type="ECO:0000313" key="19">
    <source>
        <dbReference type="EMBL" id="RZI02372.1"/>
    </source>
</evidence>
<evidence type="ECO:0000256" key="15">
    <source>
        <dbReference type="ARBA" id="ARBA00032932"/>
    </source>
</evidence>
<evidence type="ECO:0000256" key="1">
    <source>
        <dbReference type="ARBA" id="ARBA00004651"/>
    </source>
</evidence>
<keyword evidence="12 17" id="KW-0046">Antibiotic resistance</keyword>
<comment type="miscellaneous">
    <text evidence="17">Bacitracin is thought to be involved in the inhibition of peptidoglycan synthesis by sequestering undecaprenyl diphosphate, thereby reducing the pool of lipid carrier available.</text>
</comment>
<dbReference type="Proteomes" id="UP000293854">
    <property type="component" value="Unassembled WGS sequence"/>
</dbReference>
<dbReference type="GO" id="GO:0046677">
    <property type="term" value="P:response to antibiotic"/>
    <property type="evidence" value="ECO:0007669"/>
    <property type="project" value="UniProtKB-UniRule"/>
</dbReference>
<dbReference type="GO" id="GO:0008360">
    <property type="term" value="P:regulation of cell shape"/>
    <property type="evidence" value="ECO:0007669"/>
    <property type="project" value="UniProtKB-KW"/>
</dbReference>
<feature type="transmembrane region" description="Helical" evidence="17">
    <location>
        <begin position="129"/>
        <end position="149"/>
    </location>
</feature>
<evidence type="ECO:0000256" key="9">
    <source>
        <dbReference type="ARBA" id="ARBA00022984"/>
    </source>
</evidence>
<evidence type="ECO:0000256" key="6">
    <source>
        <dbReference type="ARBA" id="ARBA00022692"/>
    </source>
</evidence>
<dbReference type="Proteomes" id="UP000595942">
    <property type="component" value="Chromosome"/>
</dbReference>
<dbReference type="EMBL" id="CP068073">
    <property type="protein sequence ID" value="QQS82678.1"/>
    <property type="molecule type" value="Genomic_DNA"/>
</dbReference>
<comment type="function">
    <text evidence="17">Catalyzes the dephosphorylation of undecaprenyl diphosphate (UPP). Confers resistance to bacitracin.</text>
</comment>
<evidence type="ECO:0000256" key="4">
    <source>
        <dbReference type="ARBA" id="ARBA00021581"/>
    </source>
</evidence>
<dbReference type="PANTHER" id="PTHR30622">
    <property type="entry name" value="UNDECAPRENYL-DIPHOSPHATASE"/>
    <property type="match status" value="1"/>
</dbReference>
<evidence type="ECO:0000256" key="2">
    <source>
        <dbReference type="ARBA" id="ARBA00010621"/>
    </source>
</evidence>
<dbReference type="NCBIfam" id="NF001390">
    <property type="entry name" value="PRK00281.1-4"/>
    <property type="match status" value="1"/>
</dbReference>
<evidence type="ECO:0000256" key="10">
    <source>
        <dbReference type="ARBA" id="ARBA00022989"/>
    </source>
</evidence>
<dbReference type="GO" id="GO:0009252">
    <property type="term" value="P:peptidoglycan biosynthetic process"/>
    <property type="evidence" value="ECO:0007669"/>
    <property type="project" value="UniProtKB-KW"/>
</dbReference>
<keyword evidence="6 17" id="KW-0812">Transmembrane</keyword>
<keyword evidence="7 17" id="KW-0378">Hydrolase</keyword>
<organism evidence="19 20">
    <name type="scientific">Staphylococcus condimenti</name>
    <dbReference type="NCBI Taxonomy" id="70255"/>
    <lineage>
        <taxon>Bacteria</taxon>
        <taxon>Bacillati</taxon>
        <taxon>Bacillota</taxon>
        <taxon>Bacilli</taxon>
        <taxon>Bacillales</taxon>
        <taxon>Staphylococcaceae</taxon>
        <taxon>Staphylococcus</taxon>
    </lineage>
</organism>
<dbReference type="RefSeq" id="WP_047132755.1">
    <property type="nucleotide sequence ID" value="NZ_CP015114.1"/>
</dbReference>
<evidence type="ECO:0000256" key="12">
    <source>
        <dbReference type="ARBA" id="ARBA00023251"/>
    </source>
</evidence>
<keyword evidence="5 17" id="KW-1003">Cell membrane</keyword>
<name>A0A143PAZ9_9STAP</name>
<sequence>MLLLELLKALILGIVEGLTEFAPVSSTGHMILVDDMWLKSPEFLGSQSAFTFKIVIQLGSVFAAAWVFRKRYFEMLYIGKYQPAATETESVNSEIGKRAKPKRLTLWHVLVGMIPAGILGLLFDDVIEKYLFSVPTVMIGLLLGAFYMIFAQKFSERYAHRENIDQITFFQAFVIGLSQAVAMWPGFSRSGSTISTGVLMKMNYKAASDFTFIMAVPIMLAASGLSLIKHIGYIHLNHIPFYIIGFLAAFIFGLLSIRLFLNLINRVKLVPFAIYRIILVIFIAILYFGFGIGKGI</sequence>
<dbReference type="GO" id="GO:0005886">
    <property type="term" value="C:plasma membrane"/>
    <property type="evidence" value="ECO:0007669"/>
    <property type="project" value="UniProtKB-SubCell"/>
</dbReference>
<dbReference type="GO" id="GO:0050380">
    <property type="term" value="F:undecaprenyl-diphosphatase activity"/>
    <property type="evidence" value="ECO:0007669"/>
    <property type="project" value="UniProtKB-UniRule"/>
</dbReference>
<feature type="transmembrane region" description="Helical" evidence="17">
    <location>
        <begin position="169"/>
        <end position="187"/>
    </location>
</feature>
<protein>
    <recommendedName>
        <fullName evidence="4 17">Undecaprenyl-diphosphatase</fullName>
        <ecNumber evidence="3 17">3.6.1.27</ecNumber>
    </recommendedName>
    <alternativeName>
        <fullName evidence="15 17">Bacitracin resistance protein</fullName>
    </alternativeName>
    <alternativeName>
        <fullName evidence="14 17">Undecaprenyl pyrophosphate phosphatase</fullName>
    </alternativeName>
</protein>
<evidence type="ECO:0000256" key="17">
    <source>
        <dbReference type="HAMAP-Rule" id="MF_01006"/>
    </source>
</evidence>
<accession>A0A143PAZ9</accession>
<dbReference type="AlphaFoldDB" id="A0A143PAZ9"/>
<gene>
    <name evidence="17" type="primary">uppP</name>
    <name evidence="19" type="ORF">EIG99_06425</name>
    <name evidence="18" type="ORF">I6J05_12495</name>
</gene>
<dbReference type="HAMAP" id="MF_01006">
    <property type="entry name" value="Undec_diphosphatase"/>
    <property type="match status" value="1"/>
</dbReference>
<keyword evidence="11 17" id="KW-0472">Membrane</keyword>
<keyword evidence="8 17" id="KW-0133">Cell shape</keyword>
<evidence type="ECO:0000313" key="18">
    <source>
        <dbReference type="EMBL" id="QQS82678.1"/>
    </source>
</evidence>
<dbReference type="EC" id="3.6.1.27" evidence="3 17"/>
<evidence type="ECO:0000256" key="3">
    <source>
        <dbReference type="ARBA" id="ARBA00012374"/>
    </source>
</evidence>
<dbReference type="GeneID" id="93727418"/>
<dbReference type="InterPro" id="IPR003824">
    <property type="entry name" value="UppP"/>
</dbReference>
<feature type="transmembrane region" description="Helical" evidence="17">
    <location>
        <begin position="207"/>
        <end position="228"/>
    </location>
</feature>
<feature type="transmembrane region" description="Helical" evidence="17">
    <location>
        <begin position="240"/>
        <end position="261"/>
    </location>
</feature>